<keyword evidence="2" id="KW-0472">Membrane</keyword>
<evidence type="ECO:0000313" key="4">
    <source>
        <dbReference type="EMBL" id="AAO05840.1"/>
    </source>
</evidence>
<dbReference type="RefSeq" id="WP_002485467.1">
    <property type="nucleotide sequence ID" value="NC_004461.1"/>
</dbReference>
<dbReference type="Proteomes" id="UP000001411">
    <property type="component" value="Chromosome"/>
</dbReference>
<gene>
    <name evidence="4" type="ordered locus">SE_2198</name>
</gene>
<feature type="region of interest" description="Disordered" evidence="1">
    <location>
        <begin position="297"/>
        <end position="316"/>
    </location>
</feature>
<evidence type="ECO:0000256" key="2">
    <source>
        <dbReference type="SAM" id="Phobius"/>
    </source>
</evidence>
<feature type="domain" description="NAD(P)-binding" evidence="3">
    <location>
        <begin position="8"/>
        <end position="113"/>
    </location>
</feature>
<dbReference type="AlphaFoldDB" id="A0A0H2VIH0"/>
<name>A0A0H2VIH0_STAES</name>
<dbReference type="eggNOG" id="COG0702">
    <property type="taxonomic scope" value="Bacteria"/>
</dbReference>
<keyword evidence="2" id="KW-0812">Transmembrane</keyword>
<organism evidence="4 5">
    <name type="scientific">Staphylococcus epidermidis (strain ATCC 12228 / FDA PCI 1200)</name>
    <dbReference type="NCBI Taxonomy" id="176280"/>
    <lineage>
        <taxon>Bacteria</taxon>
        <taxon>Bacillati</taxon>
        <taxon>Bacillota</taxon>
        <taxon>Bacilli</taxon>
        <taxon>Bacillales</taxon>
        <taxon>Staphylococcaceae</taxon>
        <taxon>Staphylococcus</taxon>
    </lineage>
</organism>
<dbReference type="OrthoDB" id="9774199at2"/>
<evidence type="ECO:0000256" key="1">
    <source>
        <dbReference type="SAM" id="MobiDB-lite"/>
    </source>
</evidence>
<sequence length="514" mass="58063">MSKILLTGASGYIGSHLKNKLKKDHEVIAISRNTHNKTDEENVTWKSADLFDLDEITKVMKDVDTAIYLVHSMMPSAKLTQASFEDMDALLADNFARAAQKQGVKHIVYMSGLIPENDELSAHLRSRLECEKILGDYGIPVSTLRAGLIIGAKGSSYPILKRLVKRLPAMVLPSWAYNKIAPVAIDDVIDGLAALVNRTPKDNEAIDITGPEVMNYKTLIQRTANVLDKRLPMLDLPIIPIIVSRYWVQLISNVPKEMVYPLMNSLTHDMVPHRKRVVSNLSVGNITFEDSVKRALREEQKTSKKKSDSKNSQSFGRMHQEIKDVRAITRFKIPEGYSIKDVTKEYAKFINNITLHLVKGTINEREFNMNLPFINKFILKMERDEADSTEDMVVYNIVGGDLAHSNDGGNARFEFRRIRNTNEGIIALQEYEPTLPWVVYKLTQAKAHKTVMNIFKNKMARLAQQKNVKDETYMSNRVTIGVTVASAFVIGSAVGFQLFKKHQIKKNTMSNAEL</sequence>
<dbReference type="InterPro" id="IPR016040">
    <property type="entry name" value="NAD(P)-bd_dom"/>
</dbReference>
<dbReference type="InterPro" id="IPR051207">
    <property type="entry name" value="ComplexI_NDUFA9_subunit"/>
</dbReference>
<dbReference type="SUPFAM" id="SSF51735">
    <property type="entry name" value="NAD(P)-binding Rossmann-fold domains"/>
    <property type="match status" value="1"/>
</dbReference>
<dbReference type="Gene3D" id="3.40.50.720">
    <property type="entry name" value="NAD(P)-binding Rossmann-like Domain"/>
    <property type="match status" value="1"/>
</dbReference>
<proteinExistence type="predicted"/>
<dbReference type="InterPro" id="IPR036291">
    <property type="entry name" value="NAD(P)-bd_dom_sf"/>
</dbReference>
<dbReference type="CDD" id="cd05245">
    <property type="entry name" value="SDR_a2"/>
    <property type="match status" value="1"/>
</dbReference>
<reference evidence="4 5" key="1">
    <citation type="journal article" date="2003" name="Mol. Microbiol.">
        <title>Genome-based analysis of virulence genes in a non-biofilm-forming Staphylococcus epidermidis strain (ATCC 12228).</title>
        <authorList>
            <person name="Zhang Y.Q."/>
            <person name="Ren S.X."/>
            <person name="Li H.L."/>
            <person name="Wang Y.X."/>
            <person name="Fu G."/>
            <person name="Yang J."/>
            <person name="Qin Z.Q."/>
            <person name="Miao Y.G."/>
            <person name="Wang W.Y."/>
            <person name="Chen R.S."/>
            <person name="Shen Y."/>
            <person name="Chen Z."/>
            <person name="Yuan Z.H."/>
            <person name="Zhao G.P."/>
            <person name="Qu D."/>
            <person name="Danchin A."/>
            <person name="Wen Y.M."/>
        </authorList>
    </citation>
    <scope>NUCLEOTIDE SEQUENCE [LARGE SCALE GENOMIC DNA]</scope>
    <source>
        <strain evidence="5">ATCC 12228 / FDA PCI 1200</strain>
    </source>
</reference>
<dbReference type="HOGENOM" id="CLU_569777_0_0_9"/>
<protein>
    <recommendedName>
        <fullName evidence="3">NAD(P)-binding domain-containing protein</fullName>
    </recommendedName>
</protein>
<evidence type="ECO:0000259" key="3">
    <source>
        <dbReference type="Pfam" id="PF13460"/>
    </source>
</evidence>
<accession>A0A0H2VIH0</accession>
<keyword evidence="2" id="KW-1133">Transmembrane helix</keyword>
<feature type="compositionally biased region" description="Basic and acidic residues" evidence="1">
    <location>
        <begin position="297"/>
        <end position="309"/>
    </location>
</feature>
<dbReference type="PANTHER" id="PTHR12126:SF11">
    <property type="entry name" value="NADH DEHYDROGENASE [UBIQUINONE] 1 ALPHA SUBCOMPLEX SUBUNIT 9, MITOCHONDRIAL"/>
    <property type="match status" value="1"/>
</dbReference>
<evidence type="ECO:0000313" key="5">
    <source>
        <dbReference type="Proteomes" id="UP000001411"/>
    </source>
</evidence>
<dbReference type="PANTHER" id="PTHR12126">
    <property type="entry name" value="NADH-UBIQUINONE OXIDOREDUCTASE 39 KDA SUBUNIT-RELATED"/>
    <property type="match status" value="1"/>
</dbReference>
<dbReference type="PATRIC" id="fig|176280.10.peg.2147"/>
<dbReference type="Pfam" id="PF13460">
    <property type="entry name" value="NAD_binding_10"/>
    <property type="match status" value="1"/>
</dbReference>
<feature type="transmembrane region" description="Helical" evidence="2">
    <location>
        <begin position="478"/>
        <end position="499"/>
    </location>
</feature>
<dbReference type="EMBL" id="AE015929">
    <property type="protein sequence ID" value="AAO05840.1"/>
    <property type="molecule type" value="Genomic_DNA"/>
</dbReference>
<dbReference type="GO" id="GO:0044877">
    <property type="term" value="F:protein-containing complex binding"/>
    <property type="evidence" value="ECO:0007669"/>
    <property type="project" value="TreeGrafter"/>
</dbReference>
<dbReference type="KEGG" id="sep:SE_2198"/>